<evidence type="ECO:0000256" key="1">
    <source>
        <dbReference type="ARBA" id="ARBA00022475"/>
    </source>
</evidence>
<evidence type="ECO:0000256" key="3">
    <source>
        <dbReference type="ARBA" id="ARBA00022679"/>
    </source>
</evidence>
<reference evidence="11" key="1">
    <citation type="submission" date="2016-10" db="EMBL/GenBank/DDBJ databases">
        <authorList>
            <person name="Varghese N."/>
            <person name="Submissions S."/>
        </authorList>
    </citation>
    <scope>NUCLEOTIDE SEQUENCE [LARGE SCALE GENOMIC DNA]</scope>
    <source>
        <strain evidence="11">CGMCC 1.6775</strain>
    </source>
</reference>
<dbReference type="PIRSF" id="PIRSF026649">
    <property type="entry name" value="MsbB"/>
    <property type="match status" value="1"/>
</dbReference>
<dbReference type="InterPro" id="IPR011920">
    <property type="entry name" value="Lipid_A_LpxL_LpxP"/>
</dbReference>
<evidence type="ECO:0000313" key="10">
    <source>
        <dbReference type="EMBL" id="SFN42900.1"/>
    </source>
</evidence>
<dbReference type="EMBL" id="FOUR01000008">
    <property type="protein sequence ID" value="SFN42900.1"/>
    <property type="molecule type" value="Genomic_DNA"/>
</dbReference>
<dbReference type="GO" id="GO:0009103">
    <property type="term" value="P:lipopolysaccharide biosynthetic process"/>
    <property type="evidence" value="ECO:0007669"/>
    <property type="project" value="UniProtKB-UniRule"/>
</dbReference>
<dbReference type="InterPro" id="IPR004960">
    <property type="entry name" value="LipA_acyltrans"/>
</dbReference>
<dbReference type="UniPathway" id="UPA00030"/>
<keyword evidence="8 9" id="KW-0012">Acyltransferase</keyword>
<evidence type="ECO:0000256" key="4">
    <source>
        <dbReference type="ARBA" id="ARBA00022692"/>
    </source>
</evidence>
<protein>
    <recommendedName>
        <fullName evidence="9">Lipid A biosynthesis acyltransferase</fullName>
        <ecNumber evidence="9">2.3.1.241</ecNumber>
    </recommendedName>
    <alternativeName>
        <fullName evidence="9">Kdo(2)-lipid IV(A) acyltransferase</fullName>
    </alternativeName>
</protein>
<keyword evidence="4 9" id="KW-0812">Transmembrane</keyword>
<gene>
    <name evidence="9" type="primary">lpxL</name>
    <name evidence="10" type="ORF">SAMN04487961_3069</name>
</gene>
<dbReference type="PANTHER" id="PTHR30606">
    <property type="entry name" value="LIPID A BIOSYNTHESIS LAUROYL ACYLTRANSFERASE"/>
    <property type="match status" value="1"/>
</dbReference>
<feature type="short sequence motif" description="HXXXXD motif" evidence="9">
    <location>
        <begin position="153"/>
        <end position="158"/>
    </location>
</feature>
<evidence type="ECO:0000256" key="2">
    <source>
        <dbReference type="ARBA" id="ARBA00022519"/>
    </source>
</evidence>
<evidence type="ECO:0000256" key="9">
    <source>
        <dbReference type="HAMAP-Rule" id="MF_01942"/>
    </source>
</evidence>
<evidence type="ECO:0000313" key="11">
    <source>
        <dbReference type="Proteomes" id="UP000199339"/>
    </source>
</evidence>
<keyword evidence="3 9" id="KW-0808">Transferase</keyword>
<dbReference type="GO" id="GO:0009245">
    <property type="term" value="P:lipid A biosynthetic process"/>
    <property type="evidence" value="ECO:0007669"/>
    <property type="project" value="InterPro"/>
</dbReference>
<sequence length="332" mass="38271">MVPPDSLIVDARFPVLKKKYRKLPRNTDYSAYRHPRWWPTWLGIGFMWLVAQLPIRLQWGLGKLAGLLAWKLARSRRHITEVNIRLCFPELTEQQQAALVRKAFIANGIGLLELGIAWFRDPAKLTGITRIHGIEHFEKALEAGRGVLLLGGHYSTLDLGGSLVTEYIEADVMQRDHNNPLMNAVMTRARGRRYGNVLGAKDLRGLFRSLKKNRAVWYATDQDYGRKDIVFAPFFGIPAGTITATSRIAERSGCTIVPFSHFRRDDKPGYDIYFHPALEDFPSGDDLEDATRINRIIEQEIRKAPDQYLWMHRRFKTRPDPDDPGFYRRKKK</sequence>
<keyword evidence="11" id="KW-1185">Reference proteome</keyword>
<dbReference type="AlphaFoldDB" id="A0A1I4YZ20"/>
<comment type="pathway">
    <text evidence="9">Bacterial outer membrane biogenesis; lipopolysaccharide biosynthesis.</text>
</comment>
<organism evidence="10 11">
    <name type="scientific">Marinobacter pelagius</name>
    <dbReference type="NCBI Taxonomy" id="379482"/>
    <lineage>
        <taxon>Bacteria</taxon>
        <taxon>Pseudomonadati</taxon>
        <taxon>Pseudomonadota</taxon>
        <taxon>Gammaproteobacteria</taxon>
        <taxon>Pseudomonadales</taxon>
        <taxon>Marinobacteraceae</taxon>
        <taxon>Marinobacter</taxon>
    </lineage>
</organism>
<comment type="pathway">
    <text evidence="9">Glycolipid biosynthesis; KDO(2)-lipid A biosynthesis; KDO(2)-lipid A from CMP-3-deoxy-D-manno-octulosonate and lipid IV(A): step 3/4.</text>
</comment>
<dbReference type="EC" id="2.3.1.241" evidence="9"/>
<dbReference type="CDD" id="cd07984">
    <property type="entry name" value="LPLAT_LABLAT-like"/>
    <property type="match status" value="1"/>
</dbReference>
<comment type="function">
    <text evidence="9">Catalyzes the transfer of an acyl chain from an acyl-[acyl-carrier-protein] (ACP) to a Kdo(2)-lipid IV(A) to form a Kdo(2)-(acyl)-lipid IV(A).</text>
</comment>
<comment type="subcellular location">
    <subcellularLocation>
        <location evidence="9">Cell inner membrane</location>
        <topology evidence="9">Single-pass membrane protein</topology>
    </subcellularLocation>
</comment>
<keyword evidence="7 9" id="KW-0472">Membrane</keyword>
<dbReference type="UniPathway" id="UPA00360">
    <property type="reaction ID" value="UER00485"/>
</dbReference>
<keyword evidence="1 9" id="KW-1003">Cell membrane</keyword>
<dbReference type="GO" id="GO:0036104">
    <property type="term" value="P:Kdo2-lipid A biosynthetic process"/>
    <property type="evidence" value="ECO:0007669"/>
    <property type="project" value="UniProtKB-UniRule"/>
</dbReference>
<evidence type="ECO:0000256" key="6">
    <source>
        <dbReference type="ARBA" id="ARBA00022989"/>
    </source>
</evidence>
<dbReference type="HAMAP" id="MF_01942">
    <property type="entry name" value="Lipid_A_LpxL_LpxP"/>
    <property type="match status" value="1"/>
</dbReference>
<dbReference type="GO" id="GO:0008913">
    <property type="term" value="F:Kdo2-lipid IVA acyltransferase activity"/>
    <property type="evidence" value="ECO:0007669"/>
    <property type="project" value="UniProtKB-EC"/>
</dbReference>
<evidence type="ECO:0000256" key="7">
    <source>
        <dbReference type="ARBA" id="ARBA00023136"/>
    </source>
</evidence>
<proteinExistence type="inferred from homology"/>
<comment type="catalytic activity">
    <reaction evidence="9">
        <text>an alpha-Kdo-(2-&gt;4)-alpha-Kdo-(2-&gt;6)-lipid IVA + a fatty acyl-[ACP] = an alpha-Kdo-(2-&gt;4)-alpha-Kdo-(2-&gt;6)-(acyl)-lipid IVA + holo-[ACP]</text>
        <dbReference type="Rhea" id="RHEA:69396"/>
        <dbReference type="Rhea" id="RHEA-COMP:9685"/>
        <dbReference type="Rhea" id="RHEA-COMP:14125"/>
        <dbReference type="ChEBI" id="CHEBI:64479"/>
        <dbReference type="ChEBI" id="CHEBI:138651"/>
        <dbReference type="ChEBI" id="CHEBI:176429"/>
        <dbReference type="ChEBI" id="CHEBI:176430"/>
        <dbReference type="EC" id="2.3.1.241"/>
    </reaction>
</comment>
<evidence type="ECO:0000256" key="8">
    <source>
        <dbReference type="ARBA" id="ARBA00023315"/>
    </source>
</evidence>
<dbReference type="GO" id="GO:0005886">
    <property type="term" value="C:plasma membrane"/>
    <property type="evidence" value="ECO:0007669"/>
    <property type="project" value="UniProtKB-SubCell"/>
</dbReference>
<keyword evidence="2 9" id="KW-0997">Cell inner membrane</keyword>
<dbReference type="NCBIfam" id="TIGR02207">
    <property type="entry name" value="lipid_A_htrB"/>
    <property type="match status" value="1"/>
</dbReference>
<dbReference type="Proteomes" id="UP000199339">
    <property type="component" value="Unassembled WGS sequence"/>
</dbReference>
<dbReference type="PANTHER" id="PTHR30606:SF9">
    <property type="entry name" value="LIPID A BIOSYNTHESIS LAUROYLTRANSFERASE"/>
    <property type="match status" value="1"/>
</dbReference>
<keyword evidence="5 9" id="KW-0448">Lipopolysaccharide biosynthesis</keyword>
<name>A0A1I4YZ20_9GAMM</name>
<keyword evidence="6 9" id="KW-1133">Transmembrane helix</keyword>
<comment type="similarity">
    <text evidence="9">Belongs to the LpxL/LpxM/LpxP family.</text>
</comment>
<dbReference type="Pfam" id="PF03279">
    <property type="entry name" value="Lip_A_acyltrans"/>
    <property type="match status" value="1"/>
</dbReference>
<evidence type="ECO:0000256" key="5">
    <source>
        <dbReference type="ARBA" id="ARBA00022985"/>
    </source>
</evidence>
<accession>A0A1I4YZ20</accession>